<evidence type="ECO:0000256" key="2">
    <source>
        <dbReference type="SAM" id="SignalP"/>
    </source>
</evidence>
<dbReference type="Pfam" id="PF11807">
    <property type="entry name" value="UstYa"/>
    <property type="match status" value="1"/>
</dbReference>
<evidence type="ECO:0000256" key="1">
    <source>
        <dbReference type="ARBA" id="ARBA00035112"/>
    </source>
</evidence>
<protein>
    <recommendedName>
        <fullName evidence="5">SCP domain-containing protein</fullName>
    </recommendedName>
</protein>
<evidence type="ECO:0008006" key="5">
    <source>
        <dbReference type="Google" id="ProtNLM"/>
    </source>
</evidence>
<dbReference type="EMBL" id="BAAFGZ010000575">
    <property type="protein sequence ID" value="GAB0139017.1"/>
    <property type="molecule type" value="Genomic_DNA"/>
</dbReference>
<proteinExistence type="inferred from homology"/>
<evidence type="ECO:0000313" key="3">
    <source>
        <dbReference type="EMBL" id="GAB0139017.1"/>
    </source>
</evidence>
<gene>
    <name evidence="3" type="primary">g7235</name>
    <name evidence="3" type="ORF">EsDP_00007235</name>
</gene>
<reference evidence="4" key="1">
    <citation type="submission" date="2024-06" db="EMBL/GenBank/DDBJ databases">
        <title>Draft Genome Sequences of Epichloe bromicola Strains Isolated from Elymus ciliaris.</title>
        <authorList>
            <consortium name="Epichloe bromicola genome sequencing consortium"/>
            <person name="Miura A."/>
            <person name="Imano S."/>
            <person name="Ashida A."/>
            <person name="Sato I."/>
            <person name="Chiba S."/>
            <person name="Tanaka A."/>
            <person name="Camagna M."/>
            <person name="Takemoto D."/>
        </authorList>
    </citation>
    <scope>NUCLEOTIDE SEQUENCE [LARGE SCALE GENOMIC DNA]</scope>
    <source>
        <strain evidence="4">DP</strain>
    </source>
</reference>
<keyword evidence="4" id="KW-1185">Reference proteome</keyword>
<name>A0ABQ0CZZ8_9HYPO</name>
<evidence type="ECO:0000313" key="4">
    <source>
        <dbReference type="Proteomes" id="UP001562357"/>
    </source>
</evidence>
<dbReference type="InterPro" id="IPR021765">
    <property type="entry name" value="UstYa-like"/>
</dbReference>
<comment type="caution">
    <text evidence="3">The sequence shown here is derived from an EMBL/GenBank/DDBJ whole genome shotgun (WGS) entry which is preliminary data.</text>
</comment>
<sequence>MVRLAASYGVLTLCSVIGVRSVPITANGVNDASLIQPRGPDDWQKSLSEDTRHRLKLAQENLSDKSHPGLAFRNDTIMRNAEDFREQTYTRGGVMTYPKVAPEKRSNAEDFREQTYTRGGAMTYPKVSPEKRSNAEDFREQTYTRGGVMTYPNDAEKRDATEYSKLLDRKNLALGAIERINIAHRVQGKPEITLEEAKEMSSHGDEYVSQYWQSSMTHAGFWTTDQATGKPNFVEGGQLNGFGFTQSTYHKLHCLANLRMMLTWHITGNGSKMTRDMNVHAIHCLEYVRGRELEVPDLNEEPIDTVDYKGMGIH</sequence>
<keyword evidence="2" id="KW-0732">Signal</keyword>
<feature type="signal peptide" evidence="2">
    <location>
        <begin position="1"/>
        <end position="21"/>
    </location>
</feature>
<comment type="similarity">
    <text evidence="1">Belongs to the ustYa family.</text>
</comment>
<organism evidence="3 4">
    <name type="scientific">Epichloe bromicola</name>
    <dbReference type="NCBI Taxonomy" id="79588"/>
    <lineage>
        <taxon>Eukaryota</taxon>
        <taxon>Fungi</taxon>
        <taxon>Dikarya</taxon>
        <taxon>Ascomycota</taxon>
        <taxon>Pezizomycotina</taxon>
        <taxon>Sordariomycetes</taxon>
        <taxon>Hypocreomycetidae</taxon>
        <taxon>Hypocreales</taxon>
        <taxon>Clavicipitaceae</taxon>
        <taxon>Epichloe</taxon>
    </lineage>
</organism>
<accession>A0ABQ0CZZ8</accession>
<feature type="chain" id="PRO_5046612123" description="SCP domain-containing protein" evidence="2">
    <location>
        <begin position="22"/>
        <end position="314"/>
    </location>
</feature>
<dbReference type="Proteomes" id="UP001562357">
    <property type="component" value="Unassembled WGS sequence"/>
</dbReference>